<accession>A0ABR4I1Z7</accession>
<keyword evidence="5 6" id="KW-0408">Iron</keyword>
<keyword evidence="6" id="KW-0503">Monooxygenase</keyword>
<organism evidence="8 9">
    <name type="scientific">Aspergillus cavernicola</name>
    <dbReference type="NCBI Taxonomy" id="176166"/>
    <lineage>
        <taxon>Eukaryota</taxon>
        <taxon>Fungi</taxon>
        <taxon>Dikarya</taxon>
        <taxon>Ascomycota</taxon>
        <taxon>Pezizomycotina</taxon>
        <taxon>Eurotiomycetes</taxon>
        <taxon>Eurotiomycetidae</taxon>
        <taxon>Eurotiales</taxon>
        <taxon>Aspergillaceae</taxon>
        <taxon>Aspergillus</taxon>
        <taxon>Aspergillus subgen. Nidulantes</taxon>
    </lineage>
</organism>
<dbReference type="PRINTS" id="PR00463">
    <property type="entry name" value="EP450I"/>
</dbReference>
<sequence>MIWQFAVSVAAAAVIQFLWITVSRLFFHPLARVPGPLFARASYLYSFWYNLGGQFYLRIDELHGQYGPIVRITPNEVHLSDPENCEKIYFVGSRFAKDPAFYDATGVPGAAFATSSPDIHRMKRSAMNPFFSRKMLLDLEGIIHEKAQKLVVRMKKAFDSTGGIDLHNAFRAISIDVITDYAFDDCYNFLDDEAFGLAFINMVRKFAPTIWFFQQFPFLQGALMNAPAWFVKLTSPALTNLMLHHEGSYRQIVRIKEAVDRGEKPNRATIFHQLLQPDATEGYKIPTVGELKDEAFILLSAASDTTGNALTIATYNLARNPDMYARLSAELKERFSDSETLLDFVALEKLPYLTAVIKESLRLSFGVPGRLPRVVPASGAEFNGYHLAPGTVVSMSSWMMHHNEDLYPEAKRFNPERWMDPARAKSLDRYLFSFGKGSRQCVGMPLAYCELYVTLGQLFHQFNGLTTAQKNEEDMFYIDNFSGYYSEKCNEFIFEHHDH</sequence>
<keyword evidence="7" id="KW-0812">Transmembrane</keyword>
<protein>
    <submittedName>
        <fullName evidence="8">Cytochrome P450</fullName>
    </submittedName>
</protein>
<keyword evidence="7" id="KW-1133">Transmembrane helix</keyword>
<comment type="cofactor">
    <cofactor evidence="1">
        <name>heme</name>
        <dbReference type="ChEBI" id="CHEBI:30413"/>
    </cofactor>
</comment>
<comment type="similarity">
    <text evidence="2 6">Belongs to the cytochrome P450 family.</text>
</comment>
<dbReference type="PANTHER" id="PTHR24305:SF152">
    <property type="entry name" value="P450, PUTATIVE (EUROFUNG)-RELATED"/>
    <property type="match status" value="1"/>
</dbReference>
<evidence type="ECO:0000256" key="5">
    <source>
        <dbReference type="ARBA" id="ARBA00023004"/>
    </source>
</evidence>
<proteinExistence type="inferred from homology"/>
<dbReference type="PRINTS" id="PR00385">
    <property type="entry name" value="P450"/>
</dbReference>
<dbReference type="Pfam" id="PF00067">
    <property type="entry name" value="p450"/>
    <property type="match status" value="1"/>
</dbReference>
<keyword evidence="7" id="KW-0472">Membrane</keyword>
<dbReference type="InterPro" id="IPR001128">
    <property type="entry name" value="Cyt_P450"/>
</dbReference>
<keyword evidence="6" id="KW-0349">Heme</keyword>
<dbReference type="SUPFAM" id="SSF48264">
    <property type="entry name" value="Cytochrome P450"/>
    <property type="match status" value="1"/>
</dbReference>
<keyword evidence="3 6" id="KW-0479">Metal-binding</keyword>
<dbReference type="Gene3D" id="1.10.630.10">
    <property type="entry name" value="Cytochrome P450"/>
    <property type="match status" value="1"/>
</dbReference>
<evidence type="ECO:0000256" key="4">
    <source>
        <dbReference type="ARBA" id="ARBA00023002"/>
    </source>
</evidence>
<dbReference type="PANTHER" id="PTHR24305">
    <property type="entry name" value="CYTOCHROME P450"/>
    <property type="match status" value="1"/>
</dbReference>
<keyword evidence="9" id="KW-1185">Reference proteome</keyword>
<dbReference type="InterPro" id="IPR017972">
    <property type="entry name" value="Cyt_P450_CS"/>
</dbReference>
<evidence type="ECO:0000256" key="1">
    <source>
        <dbReference type="ARBA" id="ARBA00001971"/>
    </source>
</evidence>
<gene>
    <name evidence="8" type="ORF">BDW59DRAFT_149998</name>
</gene>
<evidence type="ECO:0000256" key="6">
    <source>
        <dbReference type="RuleBase" id="RU000461"/>
    </source>
</evidence>
<dbReference type="PROSITE" id="PS00086">
    <property type="entry name" value="CYTOCHROME_P450"/>
    <property type="match status" value="1"/>
</dbReference>
<feature type="transmembrane region" description="Helical" evidence="7">
    <location>
        <begin position="6"/>
        <end position="27"/>
    </location>
</feature>
<name>A0ABR4I1Z7_9EURO</name>
<dbReference type="InterPro" id="IPR002401">
    <property type="entry name" value="Cyt_P450_E_grp-I"/>
</dbReference>
<evidence type="ECO:0000256" key="2">
    <source>
        <dbReference type="ARBA" id="ARBA00010617"/>
    </source>
</evidence>
<dbReference type="InterPro" id="IPR036396">
    <property type="entry name" value="Cyt_P450_sf"/>
</dbReference>
<evidence type="ECO:0000256" key="3">
    <source>
        <dbReference type="ARBA" id="ARBA00022723"/>
    </source>
</evidence>
<evidence type="ECO:0000313" key="8">
    <source>
        <dbReference type="EMBL" id="KAL2821767.1"/>
    </source>
</evidence>
<keyword evidence="4 6" id="KW-0560">Oxidoreductase</keyword>
<dbReference type="EMBL" id="JBFXLS010000062">
    <property type="protein sequence ID" value="KAL2821767.1"/>
    <property type="molecule type" value="Genomic_DNA"/>
</dbReference>
<reference evidence="8 9" key="1">
    <citation type="submission" date="2024-07" db="EMBL/GenBank/DDBJ databases">
        <title>Section-level genome sequencing and comparative genomics of Aspergillus sections Usti and Cavernicolus.</title>
        <authorList>
            <consortium name="Lawrence Berkeley National Laboratory"/>
            <person name="Nybo J.L."/>
            <person name="Vesth T.C."/>
            <person name="Theobald S."/>
            <person name="Frisvad J.C."/>
            <person name="Larsen T.O."/>
            <person name="Kjaerboelling I."/>
            <person name="Rothschild-Mancinelli K."/>
            <person name="Lyhne E.K."/>
            <person name="Kogle M.E."/>
            <person name="Barry K."/>
            <person name="Clum A."/>
            <person name="Na H."/>
            <person name="Ledsgaard L."/>
            <person name="Lin J."/>
            <person name="Lipzen A."/>
            <person name="Kuo A."/>
            <person name="Riley R."/>
            <person name="Mondo S."/>
            <person name="LaButti K."/>
            <person name="Haridas S."/>
            <person name="Pangalinan J."/>
            <person name="Salamov A.A."/>
            <person name="Simmons B.A."/>
            <person name="Magnuson J.K."/>
            <person name="Chen J."/>
            <person name="Drula E."/>
            <person name="Henrissat B."/>
            <person name="Wiebenga A."/>
            <person name="Lubbers R.J."/>
            <person name="Gomes A.C."/>
            <person name="Makela M.R."/>
            <person name="Stajich J."/>
            <person name="Grigoriev I.V."/>
            <person name="Mortensen U.H."/>
            <person name="De vries R.P."/>
            <person name="Baker S.E."/>
            <person name="Andersen M.R."/>
        </authorList>
    </citation>
    <scope>NUCLEOTIDE SEQUENCE [LARGE SCALE GENOMIC DNA]</scope>
    <source>
        <strain evidence="8 9">CBS 600.67</strain>
    </source>
</reference>
<evidence type="ECO:0000256" key="7">
    <source>
        <dbReference type="SAM" id="Phobius"/>
    </source>
</evidence>
<comment type="caution">
    <text evidence="8">The sequence shown here is derived from an EMBL/GenBank/DDBJ whole genome shotgun (WGS) entry which is preliminary data.</text>
</comment>
<dbReference type="Proteomes" id="UP001610335">
    <property type="component" value="Unassembled WGS sequence"/>
</dbReference>
<dbReference type="InterPro" id="IPR050121">
    <property type="entry name" value="Cytochrome_P450_monoxygenase"/>
</dbReference>
<evidence type="ECO:0000313" key="9">
    <source>
        <dbReference type="Proteomes" id="UP001610335"/>
    </source>
</evidence>
<dbReference type="CDD" id="cd11062">
    <property type="entry name" value="CYP58-like"/>
    <property type="match status" value="1"/>
</dbReference>